<name>A0A327QLQ4_9FLAO</name>
<dbReference type="AlphaFoldDB" id="A0A327QLQ4"/>
<evidence type="ECO:0000259" key="1">
    <source>
        <dbReference type="Pfam" id="PF09603"/>
    </source>
</evidence>
<evidence type="ECO:0000313" key="2">
    <source>
        <dbReference type="EMBL" id="RAJ04785.1"/>
    </source>
</evidence>
<dbReference type="InterPro" id="IPR011871">
    <property type="entry name" value="Fib_succ_major"/>
</dbReference>
<dbReference type="Pfam" id="PF09603">
    <property type="entry name" value="Fib_succ_major"/>
    <property type="match status" value="1"/>
</dbReference>
<gene>
    <name evidence="2" type="ORF">LV92_04370</name>
</gene>
<keyword evidence="3" id="KW-1185">Reference proteome</keyword>
<comment type="caution">
    <text evidence="2">The sequence shown here is derived from an EMBL/GenBank/DDBJ whole genome shotgun (WGS) entry which is preliminary data.</text>
</comment>
<accession>A0A327QLQ4</accession>
<dbReference type="EMBL" id="QLLN01000015">
    <property type="protein sequence ID" value="RAJ04785.1"/>
    <property type="molecule type" value="Genomic_DNA"/>
</dbReference>
<feature type="domain" description="Fibrobacter succinogenes major paralogous" evidence="1">
    <location>
        <begin position="96"/>
        <end position="250"/>
    </location>
</feature>
<dbReference type="Proteomes" id="UP000249696">
    <property type="component" value="Unassembled WGS sequence"/>
</dbReference>
<reference evidence="2 3" key="1">
    <citation type="submission" date="2018-06" db="EMBL/GenBank/DDBJ databases">
        <title>Genomic Encyclopedia of Archaeal and Bacterial Type Strains, Phase II (KMG-II): from individual species to whole genera.</title>
        <authorList>
            <person name="Goeker M."/>
        </authorList>
    </citation>
    <scope>NUCLEOTIDE SEQUENCE [LARGE SCALE GENOMIC DNA]</scope>
    <source>
        <strain evidence="2 3">DSM 23522</strain>
    </source>
</reference>
<dbReference type="NCBIfam" id="TIGR02145">
    <property type="entry name" value="Fib_succ_major"/>
    <property type="match status" value="1"/>
</dbReference>
<sequence length="252" mass="28109">MCSLRSEGPPIWFGISHQRYNSPTALADAVHSAALCAILKKHVTMMKQHIFTLLFTLLFTQAGIAQSTGTFTDSRDEQTYKTISFENTMTGTTVVWLAQNLNYKVEGSYAYDDKETNRDDLGLLYTWEAAKKACPKGWHLATDSEWSMLVNEFGGTDEAGKALKSKKGWNEDGNGTNRSRFNALPGGQRSTGGSYRSLGYFAFWWSSTPTNEEGKVWIWDISYGGPDMSIKSKVWRFDADILGGLSVRCVCD</sequence>
<proteinExistence type="predicted"/>
<organism evidence="2 3">
    <name type="scientific">Arenibacter echinorum</name>
    <dbReference type="NCBI Taxonomy" id="440515"/>
    <lineage>
        <taxon>Bacteria</taxon>
        <taxon>Pseudomonadati</taxon>
        <taxon>Bacteroidota</taxon>
        <taxon>Flavobacteriia</taxon>
        <taxon>Flavobacteriales</taxon>
        <taxon>Flavobacteriaceae</taxon>
        <taxon>Arenibacter</taxon>
    </lineage>
</organism>
<evidence type="ECO:0000313" key="3">
    <source>
        <dbReference type="Proteomes" id="UP000249696"/>
    </source>
</evidence>
<protein>
    <submittedName>
        <fullName evidence="2">Uncharacterized protein (TIGR02145 family)</fullName>
    </submittedName>
</protein>